<name>A0AAW0EQK9_9TRYP</name>
<evidence type="ECO:0000313" key="3">
    <source>
        <dbReference type="EMBL" id="KAK7196313.1"/>
    </source>
</evidence>
<dbReference type="AlphaFoldDB" id="A0AAW0EQK9"/>
<dbReference type="SUPFAM" id="SSF50156">
    <property type="entry name" value="PDZ domain-like"/>
    <property type="match status" value="1"/>
</dbReference>
<evidence type="ECO:0000256" key="1">
    <source>
        <dbReference type="SAM" id="MobiDB-lite"/>
    </source>
</evidence>
<keyword evidence="4" id="KW-1185">Reference proteome</keyword>
<feature type="region of interest" description="Disordered" evidence="1">
    <location>
        <begin position="49"/>
        <end position="70"/>
    </location>
</feature>
<dbReference type="Proteomes" id="UP001430356">
    <property type="component" value="Unassembled WGS sequence"/>
</dbReference>
<feature type="compositionally biased region" description="Low complexity" evidence="1">
    <location>
        <begin position="445"/>
        <end position="460"/>
    </location>
</feature>
<dbReference type="EMBL" id="JAECZO010000073">
    <property type="protein sequence ID" value="KAK7196313.1"/>
    <property type="molecule type" value="Genomic_DNA"/>
</dbReference>
<dbReference type="Gene3D" id="2.30.42.10">
    <property type="match status" value="1"/>
</dbReference>
<gene>
    <name evidence="3" type="ORF">NESM_000567400</name>
</gene>
<feature type="region of interest" description="Disordered" evidence="1">
    <location>
        <begin position="384"/>
        <end position="403"/>
    </location>
</feature>
<reference evidence="3 4" key="1">
    <citation type="journal article" date="2021" name="MBio">
        <title>A New Model Trypanosomatid, Novymonas esmeraldas: Genomic Perception of Its 'Candidatus Pandoraea novymonadis' Endosymbiont.</title>
        <authorList>
            <person name="Zakharova A."/>
            <person name="Saura A."/>
            <person name="Butenko A."/>
            <person name="Podesvova L."/>
            <person name="Warmusova S."/>
            <person name="Kostygov A.Y."/>
            <person name="Nenarokova A."/>
            <person name="Lukes J."/>
            <person name="Opperdoes F.R."/>
            <person name="Yurchenko V."/>
        </authorList>
    </citation>
    <scope>NUCLEOTIDE SEQUENCE [LARGE SCALE GENOMIC DNA]</scope>
    <source>
        <strain evidence="3 4">E262AT.01</strain>
    </source>
</reference>
<accession>A0AAW0EQK9</accession>
<feature type="compositionally biased region" description="Low complexity" evidence="1">
    <location>
        <begin position="479"/>
        <end position="488"/>
    </location>
</feature>
<evidence type="ECO:0000259" key="2">
    <source>
        <dbReference type="Pfam" id="PF17820"/>
    </source>
</evidence>
<dbReference type="Pfam" id="PF17820">
    <property type="entry name" value="PDZ_6"/>
    <property type="match status" value="1"/>
</dbReference>
<feature type="region of interest" description="Disordered" evidence="1">
    <location>
        <begin position="436"/>
        <end position="519"/>
    </location>
</feature>
<feature type="compositionally biased region" description="Pro residues" evidence="1">
    <location>
        <begin position="358"/>
        <end position="367"/>
    </location>
</feature>
<dbReference type="InterPro" id="IPR041489">
    <property type="entry name" value="PDZ_6"/>
</dbReference>
<feature type="region of interest" description="Disordered" evidence="1">
    <location>
        <begin position="105"/>
        <end position="189"/>
    </location>
</feature>
<organism evidence="3 4">
    <name type="scientific">Novymonas esmeraldas</name>
    <dbReference type="NCBI Taxonomy" id="1808958"/>
    <lineage>
        <taxon>Eukaryota</taxon>
        <taxon>Discoba</taxon>
        <taxon>Euglenozoa</taxon>
        <taxon>Kinetoplastea</taxon>
        <taxon>Metakinetoplastina</taxon>
        <taxon>Trypanosomatida</taxon>
        <taxon>Trypanosomatidae</taxon>
        <taxon>Novymonas</taxon>
    </lineage>
</organism>
<protein>
    <recommendedName>
        <fullName evidence="2">PDZ domain-containing protein</fullName>
    </recommendedName>
</protein>
<sequence>MSAALTENDLFGALRGYASTLEVQYMIEEEVRRFQEKVLPRLLAEAMSTTPTSASAPPPPSRTGAVAAGSAPDSEWVQTFLQAHVDDVLGRRLPGMIAEEVQRQLRRADAGAPPESNADAAPAVSPPREEAAAPAAGGRARAGLPPLPPSPPRPPLRDTVAAGAERGPAKHQRDEALPAALSSAQEEGRRQRERILSAIADVEHQVNGMQRDLNEAMHQQRLSRCRLEYLCESLQNSGADAAGLATPPPLFNALEQALDDRQADQVRAHLASAVQCLLRAPAEARGDGVADAAERPVAHAGAAPQLSARSPTRLRHDAPSSALATAVRDTTTTTAVVQRAAPAPSSTGTSGLPRSSPVSPPSPPPTAPSSTPTARTLTYAHHTVTTATRTAATTATTTSGTTGGVATSAAAVAQPPAKSVRSITTRGAAAAVAAKAASPPPSASPPAESLPSASITASAGAPPPPPALRQRSREPQDDAAAVAPVTRPAPTPRDCVDPRTRERARHGAGGAQPTNGTPRTVVLGIDAVNVPSGVLPGALGRQGAVRVQAVAPHQLADRAGVCRGDVLLVVNQHPVGSCEQLRDVLAAVPPAQSLVAVDLYRHTAHQILSVTLEL</sequence>
<feature type="domain" description="PDZ" evidence="2">
    <location>
        <begin position="547"/>
        <end position="590"/>
    </location>
</feature>
<proteinExistence type="predicted"/>
<feature type="region of interest" description="Disordered" evidence="1">
    <location>
        <begin position="289"/>
        <end position="373"/>
    </location>
</feature>
<comment type="caution">
    <text evidence="3">The sequence shown here is derived from an EMBL/GenBank/DDBJ whole genome shotgun (WGS) entry which is preliminary data.</text>
</comment>
<feature type="compositionally biased region" description="Low complexity" evidence="1">
    <location>
        <begin position="324"/>
        <end position="344"/>
    </location>
</feature>
<dbReference type="InterPro" id="IPR036034">
    <property type="entry name" value="PDZ_sf"/>
</dbReference>
<feature type="compositionally biased region" description="Low complexity" evidence="1">
    <location>
        <begin position="132"/>
        <end position="144"/>
    </location>
</feature>
<evidence type="ECO:0000313" key="4">
    <source>
        <dbReference type="Proteomes" id="UP001430356"/>
    </source>
</evidence>
<feature type="compositionally biased region" description="Pro residues" evidence="1">
    <location>
        <begin position="145"/>
        <end position="154"/>
    </location>
</feature>
<feature type="compositionally biased region" description="Basic and acidic residues" evidence="1">
    <location>
        <begin position="167"/>
        <end position="176"/>
    </location>
</feature>